<name>A0A8J7HQN9_9NOST</name>
<organism evidence="1 2">
    <name type="scientific">Amazonocrinis nigriterrae CENA67</name>
    <dbReference type="NCBI Taxonomy" id="2794033"/>
    <lineage>
        <taxon>Bacteria</taxon>
        <taxon>Bacillati</taxon>
        <taxon>Cyanobacteriota</taxon>
        <taxon>Cyanophyceae</taxon>
        <taxon>Nostocales</taxon>
        <taxon>Nostocaceae</taxon>
        <taxon>Amazonocrinis</taxon>
        <taxon>Amazonocrinis nigriterrae</taxon>
    </lineage>
</organism>
<comment type="caution">
    <text evidence="1">The sequence shown here is derived from an EMBL/GenBank/DDBJ whole genome shotgun (WGS) entry which is preliminary data.</text>
</comment>
<sequence length="54" mass="5887">MTIDLRVSTPVGHLKRCFPKVKVAEVTAASLTNSGFNKQCPLKTKSIVSMVLKL</sequence>
<gene>
    <name evidence="1" type="ORF">I8748_00915</name>
</gene>
<proteinExistence type="predicted"/>
<evidence type="ECO:0000313" key="2">
    <source>
        <dbReference type="Proteomes" id="UP000632766"/>
    </source>
</evidence>
<keyword evidence="2" id="KW-1185">Reference proteome</keyword>
<dbReference type="RefSeq" id="WP_214662361.1">
    <property type="nucleotide sequence ID" value="NZ_JAECZC010000001.1"/>
</dbReference>
<reference evidence="1 2" key="1">
    <citation type="journal article" date="2021" name="Int. J. Syst. Evol. Microbiol.">
        <title>Amazonocrinis nigriterrae gen. nov., sp. nov., Atlanticothrix silvestris gen. nov., sp. nov. and Dendronalium phyllosphericum gen. nov., sp. nov., nostocacean cyanobacteria from Brazilian environments.</title>
        <authorList>
            <person name="Alvarenga D.O."/>
            <person name="Andreote A.P.D."/>
            <person name="Branco L.H.Z."/>
            <person name="Delbaje E."/>
            <person name="Cruz R.B."/>
            <person name="Varani A.M."/>
            <person name="Fiore M.F."/>
        </authorList>
    </citation>
    <scope>NUCLEOTIDE SEQUENCE [LARGE SCALE GENOMIC DNA]</scope>
    <source>
        <strain evidence="1 2">CENA67</strain>
    </source>
</reference>
<evidence type="ECO:0000313" key="1">
    <source>
        <dbReference type="EMBL" id="MBH8560774.1"/>
    </source>
</evidence>
<dbReference type="Proteomes" id="UP000632766">
    <property type="component" value="Unassembled WGS sequence"/>
</dbReference>
<dbReference type="EMBL" id="JAECZC010000001">
    <property type="protein sequence ID" value="MBH8560774.1"/>
    <property type="molecule type" value="Genomic_DNA"/>
</dbReference>
<accession>A0A8J7HQN9</accession>
<protein>
    <submittedName>
        <fullName evidence="1">Uncharacterized protein</fullName>
    </submittedName>
</protein>
<dbReference type="AlphaFoldDB" id="A0A8J7HQN9"/>